<feature type="compositionally biased region" description="Basic and acidic residues" evidence="2">
    <location>
        <begin position="1070"/>
        <end position="1082"/>
    </location>
</feature>
<feature type="region of interest" description="Disordered" evidence="2">
    <location>
        <begin position="1"/>
        <end position="261"/>
    </location>
</feature>
<dbReference type="PROSITE" id="PS50018">
    <property type="entry name" value="RAS_GTPASE_ACTIV_2"/>
    <property type="match status" value="1"/>
</dbReference>
<dbReference type="GeneID" id="14913221"/>
<dbReference type="InterPro" id="IPR002913">
    <property type="entry name" value="START_lipid-bd_dom"/>
</dbReference>
<dbReference type="InterPro" id="IPR001936">
    <property type="entry name" value="RasGAP_dom"/>
</dbReference>
<dbReference type="InterPro" id="IPR036305">
    <property type="entry name" value="RGS_sf"/>
</dbReference>
<dbReference type="SUPFAM" id="SSF48097">
    <property type="entry name" value="Regulator of G-protein signaling, RGS"/>
    <property type="match status" value="1"/>
</dbReference>
<feature type="compositionally biased region" description="Basic and acidic residues" evidence="2">
    <location>
        <begin position="1128"/>
        <end position="1157"/>
    </location>
</feature>
<evidence type="ECO:0000313" key="7">
    <source>
        <dbReference type="Proteomes" id="UP000011083"/>
    </source>
</evidence>
<feature type="domain" description="RGS" evidence="4">
    <location>
        <begin position="269"/>
        <end position="371"/>
    </location>
</feature>
<feature type="compositionally biased region" description="Low complexity" evidence="2">
    <location>
        <begin position="44"/>
        <end position="64"/>
    </location>
</feature>
<accession>L8GJB0</accession>
<dbReference type="VEuPathDB" id="AmoebaDB:ACA1_095990"/>
<dbReference type="Pfam" id="PF00616">
    <property type="entry name" value="RasGAP"/>
    <property type="match status" value="1"/>
</dbReference>
<dbReference type="PANTHER" id="PTHR10194:SF60">
    <property type="entry name" value="RAS GTPASE-ACTIVATING PROTEIN RASKOL"/>
    <property type="match status" value="1"/>
</dbReference>
<proteinExistence type="predicted"/>
<dbReference type="Pfam" id="PF00615">
    <property type="entry name" value="RGS"/>
    <property type="match status" value="1"/>
</dbReference>
<feature type="compositionally biased region" description="Polar residues" evidence="2">
    <location>
        <begin position="109"/>
        <end position="125"/>
    </location>
</feature>
<dbReference type="PROSITE" id="PS50132">
    <property type="entry name" value="RGS"/>
    <property type="match status" value="1"/>
</dbReference>
<dbReference type="InterPro" id="IPR044926">
    <property type="entry name" value="RGS_subdomain_2"/>
</dbReference>
<feature type="compositionally biased region" description="Basic and acidic residues" evidence="2">
    <location>
        <begin position="1166"/>
        <end position="1178"/>
    </location>
</feature>
<feature type="compositionally biased region" description="Low complexity" evidence="2">
    <location>
        <begin position="1515"/>
        <end position="1537"/>
    </location>
</feature>
<feature type="region of interest" description="Disordered" evidence="2">
    <location>
        <begin position="1515"/>
        <end position="1563"/>
    </location>
</feature>
<dbReference type="SUPFAM" id="SSF55961">
    <property type="entry name" value="Bet v1-like"/>
    <property type="match status" value="1"/>
</dbReference>
<dbReference type="SUPFAM" id="SSF48350">
    <property type="entry name" value="GTPase activation domain, GAP"/>
    <property type="match status" value="1"/>
</dbReference>
<evidence type="ECO:0000259" key="3">
    <source>
        <dbReference type="PROSITE" id="PS50018"/>
    </source>
</evidence>
<dbReference type="InterPro" id="IPR016137">
    <property type="entry name" value="RGS"/>
</dbReference>
<feature type="compositionally biased region" description="Polar residues" evidence="2">
    <location>
        <begin position="1311"/>
        <end position="1323"/>
    </location>
</feature>
<feature type="compositionally biased region" description="Low complexity" evidence="2">
    <location>
        <begin position="213"/>
        <end position="248"/>
    </location>
</feature>
<dbReference type="PANTHER" id="PTHR10194">
    <property type="entry name" value="RAS GTPASE-ACTIVATING PROTEINS"/>
    <property type="match status" value="1"/>
</dbReference>
<dbReference type="RefSeq" id="XP_004334952.1">
    <property type="nucleotide sequence ID" value="XM_004334904.1"/>
</dbReference>
<evidence type="ECO:0000256" key="2">
    <source>
        <dbReference type="SAM" id="MobiDB-lite"/>
    </source>
</evidence>
<protein>
    <submittedName>
        <fullName evidence="6">GTPaseactivator protein for Ras-like GTPase</fullName>
    </submittedName>
</protein>
<feature type="region of interest" description="Disordered" evidence="2">
    <location>
        <begin position="1066"/>
        <end position="1405"/>
    </location>
</feature>
<reference evidence="6 7" key="1">
    <citation type="journal article" date="2013" name="Genome Biol.">
        <title>Genome of Acanthamoeba castellanii highlights extensive lateral gene transfer and early evolution of tyrosine kinase signaling.</title>
        <authorList>
            <person name="Clarke M."/>
            <person name="Lohan A.J."/>
            <person name="Liu B."/>
            <person name="Lagkouvardos I."/>
            <person name="Roy S."/>
            <person name="Zafar N."/>
            <person name="Bertelli C."/>
            <person name="Schilde C."/>
            <person name="Kianianmomeni A."/>
            <person name="Burglin T.R."/>
            <person name="Frech C."/>
            <person name="Turcotte B."/>
            <person name="Kopec K.O."/>
            <person name="Synnott J.M."/>
            <person name="Choo C."/>
            <person name="Paponov I."/>
            <person name="Finkler A."/>
            <person name="Soon Heng Tan C."/>
            <person name="Hutchins A.P."/>
            <person name="Weinmeier T."/>
            <person name="Rattei T."/>
            <person name="Chu J.S."/>
            <person name="Gimenez G."/>
            <person name="Irimia M."/>
            <person name="Rigden D.J."/>
            <person name="Fitzpatrick D.A."/>
            <person name="Lorenzo-Morales J."/>
            <person name="Bateman A."/>
            <person name="Chiu C.H."/>
            <person name="Tang P."/>
            <person name="Hegemann P."/>
            <person name="Fromm H."/>
            <person name="Raoult D."/>
            <person name="Greub G."/>
            <person name="Miranda-Saavedra D."/>
            <person name="Chen N."/>
            <person name="Nash P."/>
            <person name="Ginger M.L."/>
            <person name="Horn M."/>
            <person name="Schaap P."/>
            <person name="Caler L."/>
            <person name="Loftus B."/>
        </authorList>
    </citation>
    <scope>NUCLEOTIDE SEQUENCE [LARGE SCALE GENOMIC DNA]</scope>
    <source>
        <strain evidence="6 7">Neff</strain>
    </source>
</reference>
<dbReference type="InterPro" id="IPR039360">
    <property type="entry name" value="Ras_GTPase"/>
</dbReference>
<sequence>MMRSDQDDDEEYLGRGSESPRLRATSPTSPRHQPRHWHVSKSNDTGSGAGDTSAAASTSTSTTAGGSGSGRSARRTSPSVSPRLDHKSGETRLLLSPGPTRLRGPGTVTIGSTGRTPSNLTTATAVSGGSGGGRRSGSSSGRGPRDGGGDLYGSNDGTSGDDEEETDEDLDDNELVNVVSNNSAAGRQALAAGGKQPGRKKSDPSSPGRRRPASSPKGSASWLSGNVSTPATSSSSSAVGAGPGASATLRRQRKEYQPQQRDPDEAVFRFWMLVEDFKRQKDRQAKAYLADILYTQYLVPSTAESSTSPYFVSALRMPPDILDSIEQGVNAAANLFLSRNLFDAAQNEVWKHMRKRPFPSFMKQIFNASLFCSNPDTLLTASALRDLSDAERRKVIKQRTQLPLRIPEVIFSGFVRFLTNRKWDIDAEALDDDWAIQHHHVGGEERVTVSTTTFAECSIPCYRGDGTLNVPPHKALDIISSVDERCCWDDMYSMGRVEQMLGEPTANLLRVDTWVPGEKEGGKFEQLVLRTARRLKDGSAIYLWRSVEHPDFTEKGGAQRLECHISGFFIQPHEDPRKSTISSLSMLDTKGLVSPEVARAMNLLQARLPLNLNRYIASIEKRSARLLQAKLVPPVLLPACYDCNCPWNPWPEDEKEKERDMPRLSFNEGDSVVLLEPGPDPSAWTGYSFDSGLRGALDIDYFRYAMNDGNGTAGGKSKKRANNYMPLIELLSRSDLMIITALCSTTDTQVAERVAHGFLHVLRMFPGRTIPLLVGLIGSEVRKTGIIQGSTLFRGNDIASHLLSAYCQSVGRKFLLKVIRPLVEKVLTLYSQNKSMEIDPARAVPGEDPEENAQTLSDFCHLFLNTITSSIKHCPMSFRAVCYHLQREVIKKFPQSKYIVLTNFFFLRFISPAIVSPEAFGILEEQVSPKCRRGLVLVSKVMQNLANGVEFGEKEEHMLRLNGFIRENLAKVEAFFEEIASESSTEEELAERELTLEEAYPSASYLHSALCCNLDRIAVKVAGLERSKKILNHNNNSSGNNNNSGDGPAFLQLLEVLLECGMPTMNVNTEDPRDYIRGDKKFSLVKKPRSGRLKRNKDDHHGSGSDSSERHKPAKEKERERKRKRLEKRTVEADKRDVERTRSERTREKLSGRERGATPHQSPSSGRHDGAPESREVAGDSGVPASPGRTRSDSLEGSEEGMNSIGSEPASAATEKTGGEGGAKEKSSAFLKISMIKKSGLMDRLNKKRSAKKSPQGDKSNSVPSGGVGGVAALIRDNNNNSSSKDSDDEDEWASTSSDRGLSSDDEDSYVSDTDSVDNTNSEGAAGKTSSSSSSSSSAKRHNRGNYTARERSTANRSPSNHRRNGGGAAAPLAKSTRSSKDGSRTERDKKPGAAVTPAATSVSKKMSMAALSKQLESLHEERVKAFKEVERFFMSQSKLSILGSGSGSSPVAAHHYPLAVLSPRSTDRGMQPHMPTTFTSPYIIEEFRKLMAVYEDKVRQEERLVQALVYLSSTTSSSMTSPPSPSSPASSSPSSSQGMPAVAVVDEQRSTHTRNQATSKSG</sequence>
<keyword evidence="7" id="KW-1185">Reference proteome</keyword>
<feature type="compositionally biased region" description="Basic residues" evidence="2">
    <location>
        <begin position="1083"/>
        <end position="1095"/>
    </location>
</feature>
<dbReference type="Gene3D" id="1.10.167.10">
    <property type="entry name" value="Regulator of G-protein Signalling 4, domain 2"/>
    <property type="match status" value="1"/>
</dbReference>
<feature type="domain" description="START" evidence="5">
    <location>
        <begin position="462"/>
        <end position="628"/>
    </location>
</feature>
<dbReference type="EMBL" id="KB008103">
    <property type="protein sequence ID" value="ELR12939.1"/>
    <property type="molecule type" value="Genomic_DNA"/>
</dbReference>
<feature type="compositionally biased region" description="Basic and acidic residues" evidence="2">
    <location>
        <begin position="1096"/>
        <end position="1119"/>
    </location>
</feature>
<feature type="compositionally biased region" description="Low complexity" evidence="2">
    <location>
        <begin position="1271"/>
        <end position="1284"/>
    </location>
</feature>
<evidence type="ECO:0000259" key="5">
    <source>
        <dbReference type="PROSITE" id="PS50848"/>
    </source>
</evidence>
<feature type="compositionally biased region" description="Basic and acidic residues" evidence="2">
    <location>
        <begin position="1379"/>
        <end position="1392"/>
    </location>
</feature>
<feature type="compositionally biased region" description="Polar residues" evidence="2">
    <location>
        <begin position="1554"/>
        <end position="1563"/>
    </location>
</feature>
<dbReference type="InterPro" id="IPR008936">
    <property type="entry name" value="Rho_GTPase_activation_prot"/>
</dbReference>
<feature type="compositionally biased region" description="Acidic residues" evidence="2">
    <location>
        <begin position="1"/>
        <end position="11"/>
    </location>
</feature>
<dbReference type="CDD" id="cd00177">
    <property type="entry name" value="START"/>
    <property type="match status" value="1"/>
</dbReference>
<name>L8GJB0_ACACF</name>
<feature type="domain" description="Ras-GAP" evidence="3">
    <location>
        <begin position="771"/>
        <end position="947"/>
    </location>
</feature>
<dbReference type="PROSITE" id="PS50848">
    <property type="entry name" value="START"/>
    <property type="match status" value="1"/>
</dbReference>
<feature type="compositionally biased region" description="Acidic residues" evidence="2">
    <location>
        <begin position="159"/>
        <end position="174"/>
    </location>
</feature>
<dbReference type="Gene3D" id="3.30.530.20">
    <property type="match status" value="1"/>
</dbReference>
<dbReference type="Gene3D" id="1.10.506.10">
    <property type="entry name" value="GTPase Activation - p120gap, domain 1"/>
    <property type="match status" value="2"/>
</dbReference>
<dbReference type="PROSITE" id="PS00509">
    <property type="entry name" value="RAS_GTPASE_ACTIV_1"/>
    <property type="match status" value="1"/>
</dbReference>
<keyword evidence="1" id="KW-0343">GTPase activation</keyword>
<dbReference type="OrthoDB" id="28245at2759"/>
<dbReference type="GO" id="GO:0005096">
    <property type="term" value="F:GTPase activator activity"/>
    <property type="evidence" value="ECO:0007669"/>
    <property type="project" value="UniProtKB-KW"/>
</dbReference>
<dbReference type="InterPro" id="IPR023152">
    <property type="entry name" value="RasGAP_CS"/>
</dbReference>
<organism evidence="6 7">
    <name type="scientific">Acanthamoeba castellanii (strain ATCC 30010 / Neff)</name>
    <dbReference type="NCBI Taxonomy" id="1257118"/>
    <lineage>
        <taxon>Eukaryota</taxon>
        <taxon>Amoebozoa</taxon>
        <taxon>Discosea</taxon>
        <taxon>Longamoebia</taxon>
        <taxon>Centramoebida</taxon>
        <taxon>Acanthamoebidae</taxon>
        <taxon>Acanthamoeba</taxon>
    </lineage>
</organism>
<dbReference type="InterPro" id="IPR023393">
    <property type="entry name" value="START-like_dom_sf"/>
</dbReference>
<dbReference type="Proteomes" id="UP000011083">
    <property type="component" value="Unassembled WGS sequence"/>
</dbReference>
<dbReference type="GO" id="GO:0008289">
    <property type="term" value="F:lipid binding"/>
    <property type="evidence" value="ECO:0007669"/>
    <property type="project" value="InterPro"/>
</dbReference>
<evidence type="ECO:0000256" key="1">
    <source>
        <dbReference type="ARBA" id="ARBA00022468"/>
    </source>
</evidence>
<dbReference type="STRING" id="1257118.L8GJB0"/>
<gene>
    <name evidence="6" type="ORF">ACA1_095990</name>
</gene>
<evidence type="ECO:0000259" key="4">
    <source>
        <dbReference type="PROSITE" id="PS50132"/>
    </source>
</evidence>
<evidence type="ECO:0000313" key="6">
    <source>
        <dbReference type="EMBL" id="ELR12939.1"/>
    </source>
</evidence>
<dbReference type="SMART" id="SM00315">
    <property type="entry name" value="RGS"/>
    <property type="match status" value="1"/>
</dbReference>
<dbReference type="SMART" id="SM00323">
    <property type="entry name" value="RasGAP"/>
    <property type="match status" value="1"/>
</dbReference>
<dbReference type="KEGG" id="acan:ACA1_095990"/>